<dbReference type="HAMAP" id="MF_00101">
    <property type="entry name" value="AcpS"/>
    <property type="match status" value="1"/>
</dbReference>
<dbReference type="eggNOG" id="COG0736">
    <property type="taxonomic scope" value="Bacteria"/>
</dbReference>
<keyword evidence="3 8" id="KW-0479">Metal-binding</keyword>
<organism evidence="10 11">
    <name type="scientific">Chthoniobacter flavus Ellin428</name>
    <dbReference type="NCBI Taxonomy" id="497964"/>
    <lineage>
        <taxon>Bacteria</taxon>
        <taxon>Pseudomonadati</taxon>
        <taxon>Verrucomicrobiota</taxon>
        <taxon>Spartobacteria</taxon>
        <taxon>Chthoniobacterales</taxon>
        <taxon>Chthoniobacteraceae</taxon>
        <taxon>Chthoniobacter</taxon>
    </lineage>
</organism>
<dbReference type="GO" id="GO:0000287">
    <property type="term" value="F:magnesium ion binding"/>
    <property type="evidence" value="ECO:0007669"/>
    <property type="project" value="UniProtKB-UniRule"/>
</dbReference>
<keyword evidence="8" id="KW-0963">Cytoplasm</keyword>
<dbReference type="InterPro" id="IPR008278">
    <property type="entry name" value="4-PPantetheinyl_Trfase_dom"/>
</dbReference>
<name>B4CZH5_9BACT</name>
<evidence type="ECO:0000256" key="7">
    <source>
        <dbReference type="ARBA" id="ARBA00023160"/>
    </source>
</evidence>
<comment type="caution">
    <text evidence="10">The sequence shown here is derived from an EMBL/GenBank/DDBJ whole genome shotgun (WGS) entry which is preliminary data.</text>
</comment>
<keyword evidence="11" id="KW-1185">Reference proteome</keyword>
<keyword evidence="5 8" id="KW-0460">Magnesium</keyword>
<evidence type="ECO:0000256" key="2">
    <source>
        <dbReference type="ARBA" id="ARBA00022679"/>
    </source>
</evidence>
<evidence type="ECO:0000256" key="5">
    <source>
        <dbReference type="ARBA" id="ARBA00022842"/>
    </source>
</evidence>
<dbReference type="NCBIfam" id="TIGR00516">
    <property type="entry name" value="acpS"/>
    <property type="match status" value="1"/>
</dbReference>
<keyword evidence="7 8" id="KW-0275">Fatty acid biosynthesis</keyword>
<feature type="binding site" evidence="8">
    <location>
        <position position="58"/>
    </location>
    <ligand>
        <name>Mg(2+)</name>
        <dbReference type="ChEBI" id="CHEBI:18420"/>
    </ligand>
</feature>
<comment type="subcellular location">
    <subcellularLocation>
        <location evidence="8">Cytoplasm</location>
    </subcellularLocation>
</comment>
<dbReference type="NCBIfam" id="TIGR00556">
    <property type="entry name" value="pantethn_trn"/>
    <property type="match status" value="1"/>
</dbReference>
<dbReference type="InterPro" id="IPR037143">
    <property type="entry name" value="4-PPantetheinyl_Trfase_dom_sf"/>
</dbReference>
<dbReference type="InParanoid" id="B4CZH5"/>
<reference evidence="10 11" key="1">
    <citation type="journal article" date="2011" name="J. Bacteriol.">
        <title>Genome sequence of Chthoniobacter flavus Ellin428, an aerobic heterotrophic soil bacterium.</title>
        <authorList>
            <person name="Kant R."/>
            <person name="van Passel M.W."/>
            <person name="Palva A."/>
            <person name="Lucas S."/>
            <person name="Lapidus A."/>
            <person name="Glavina Del Rio T."/>
            <person name="Dalin E."/>
            <person name="Tice H."/>
            <person name="Bruce D."/>
            <person name="Goodwin L."/>
            <person name="Pitluck S."/>
            <person name="Larimer F.W."/>
            <person name="Land M.L."/>
            <person name="Hauser L."/>
            <person name="Sangwan P."/>
            <person name="de Vos W.M."/>
            <person name="Janssen P.H."/>
            <person name="Smidt H."/>
        </authorList>
    </citation>
    <scope>NUCLEOTIDE SEQUENCE [LARGE SCALE GENOMIC DNA]</scope>
    <source>
        <strain evidence="10 11">Ellin428</strain>
    </source>
</reference>
<keyword evidence="4 8" id="KW-0276">Fatty acid metabolism</keyword>
<proteinExistence type="inferred from homology"/>
<accession>B4CZH5</accession>
<comment type="cofactor">
    <cofactor evidence="8">
        <name>Mg(2+)</name>
        <dbReference type="ChEBI" id="CHEBI:18420"/>
    </cofactor>
</comment>
<dbReference type="GO" id="GO:0006633">
    <property type="term" value="P:fatty acid biosynthetic process"/>
    <property type="evidence" value="ECO:0007669"/>
    <property type="project" value="UniProtKB-UniRule"/>
</dbReference>
<sequence length="139" mass="14883">MTIIGTGVDIVETARIASSLERHGDRFLDRVFLEGERAYCGKMASPSQCYAARFAAKEAVSKAFGTGIGAMLGWLDIEVRRKASGEPFVVLHGEGAKTATRLGITEIRLSLSHSEHYAVAHALAMGFNGGMRSCALPLL</sequence>
<dbReference type="RefSeq" id="WP_006979388.1">
    <property type="nucleotide sequence ID" value="NZ_ABVL01000005.1"/>
</dbReference>
<dbReference type="GO" id="GO:0005737">
    <property type="term" value="C:cytoplasm"/>
    <property type="evidence" value="ECO:0007669"/>
    <property type="project" value="UniProtKB-SubCell"/>
</dbReference>
<keyword evidence="6 8" id="KW-0443">Lipid metabolism</keyword>
<keyword evidence="2 8" id="KW-0808">Transferase</keyword>
<dbReference type="Gene3D" id="3.90.470.20">
    <property type="entry name" value="4'-phosphopantetheinyl transferase domain"/>
    <property type="match status" value="1"/>
</dbReference>
<dbReference type="EMBL" id="ABVL01000005">
    <property type="protein sequence ID" value="EDY20139.1"/>
    <property type="molecule type" value="Genomic_DNA"/>
</dbReference>
<evidence type="ECO:0000259" key="9">
    <source>
        <dbReference type="Pfam" id="PF01648"/>
    </source>
</evidence>
<dbReference type="GO" id="GO:0008897">
    <property type="term" value="F:holo-[acyl-carrier-protein] synthase activity"/>
    <property type="evidence" value="ECO:0007669"/>
    <property type="project" value="UniProtKB-UniRule"/>
</dbReference>
<dbReference type="AlphaFoldDB" id="B4CZH5"/>
<evidence type="ECO:0000256" key="4">
    <source>
        <dbReference type="ARBA" id="ARBA00022832"/>
    </source>
</evidence>
<dbReference type="InterPro" id="IPR004568">
    <property type="entry name" value="Ppantetheine-prot_Trfase_dom"/>
</dbReference>
<dbReference type="InterPro" id="IPR002582">
    <property type="entry name" value="ACPS"/>
</dbReference>
<dbReference type="FunCoup" id="B4CZH5">
    <property type="interactions" value="136"/>
</dbReference>
<protein>
    <recommendedName>
        <fullName evidence="8">Holo-[acyl-carrier-protein] synthase</fullName>
        <shortName evidence="8">Holo-ACP synthase</shortName>
        <ecNumber evidence="8">2.7.8.7</ecNumber>
    </recommendedName>
    <alternativeName>
        <fullName evidence="8">4'-phosphopantetheinyl transferase AcpS</fullName>
    </alternativeName>
</protein>
<evidence type="ECO:0000313" key="10">
    <source>
        <dbReference type="EMBL" id="EDY20139.1"/>
    </source>
</evidence>
<evidence type="ECO:0000313" key="11">
    <source>
        <dbReference type="Proteomes" id="UP000005824"/>
    </source>
</evidence>
<comment type="catalytic activity">
    <reaction evidence="8">
        <text>apo-[ACP] + CoA = holo-[ACP] + adenosine 3',5'-bisphosphate + H(+)</text>
        <dbReference type="Rhea" id="RHEA:12068"/>
        <dbReference type="Rhea" id="RHEA-COMP:9685"/>
        <dbReference type="Rhea" id="RHEA-COMP:9690"/>
        <dbReference type="ChEBI" id="CHEBI:15378"/>
        <dbReference type="ChEBI" id="CHEBI:29999"/>
        <dbReference type="ChEBI" id="CHEBI:57287"/>
        <dbReference type="ChEBI" id="CHEBI:58343"/>
        <dbReference type="ChEBI" id="CHEBI:64479"/>
        <dbReference type="EC" id="2.7.8.7"/>
    </reaction>
</comment>
<dbReference type="EC" id="2.7.8.7" evidence="8"/>
<dbReference type="Proteomes" id="UP000005824">
    <property type="component" value="Unassembled WGS sequence"/>
</dbReference>
<evidence type="ECO:0000256" key="3">
    <source>
        <dbReference type="ARBA" id="ARBA00022723"/>
    </source>
</evidence>
<gene>
    <name evidence="8" type="primary">acpS</name>
    <name evidence="10" type="ORF">CfE428DRAFT_2063</name>
</gene>
<comment type="similarity">
    <text evidence="8">Belongs to the P-Pant transferase superfamily. AcpS family.</text>
</comment>
<dbReference type="STRING" id="497964.CfE428DRAFT_2063"/>
<evidence type="ECO:0000256" key="1">
    <source>
        <dbReference type="ARBA" id="ARBA00022516"/>
    </source>
</evidence>
<evidence type="ECO:0000256" key="6">
    <source>
        <dbReference type="ARBA" id="ARBA00023098"/>
    </source>
</evidence>
<dbReference type="Pfam" id="PF01648">
    <property type="entry name" value="ACPS"/>
    <property type="match status" value="1"/>
</dbReference>
<feature type="binding site" evidence="8">
    <location>
        <position position="9"/>
    </location>
    <ligand>
        <name>Mg(2+)</name>
        <dbReference type="ChEBI" id="CHEBI:18420"/>
    </ligand>
</feature>
<evidence type="ECO:0000256" key="8">
    <source>
        <dbReference type="HAMAP-Rule" id="MF_00101"/>
    </source>
</evidence>
<dbReference type="SUPFAM" id="SSF56214">
    <property type="entry name" value="4'-phosphopantetheinyl transferase"/>
    <property type="match status" value="1"/>
</dbReference>
<keyword evidence="1 8" id="KW-0444">Lipid biosynthesis</keyword>
<feature type="domain" description="4'-phosphopantetheinyl transferase" evidence="9">
    <location>
        <begin position="6"/>
        <end position="115"/>
    </location>
</feature>
<comment type="function">
    <text evidence="8">Transfers the 4'-phosphopantetheine moiety from coenzyme A to a Ser of acyl-carrier-protein.</text>
</comment>